<name>A0ABV9LR67_9ALTE</name>
<reference evidence="4" key="1">
    <citation type="journal article" date="2019" name="Int. J. Syst. Evol. Microbiol.">
        <title>The Global Catalogue of Microorganisms (GCM) 10K type strain sequencing project: providing services to taxonomists for standard genome sequencing and annotation.</title>
        <authorList>
            <consortium name="The Broad Institute Genomics Platform"/>
            <consortium name="The Broad Institute Genome Sequencing Center for Infectious Disease"/>
            <person name="Wu L."/>
            <person name="Ma J."/>
        </authorList>
    </citation>
    <scope>NUCLEOTIDE SEQUENCE [LARGE SCALE GENOMIC DNA]</scope>
    <source>
        <strain evidence="4">KACC 12507</strain>
    </source>
</reference>
<keyword evidence="2" id="KW-0472">Membrane</keyword>
<keyword evidence="2" id="KW-0812">Transmembrane</keyword>
<dbReference type="Proteomes" id="UP001595897">
    <property type="component" value="Unassembled WGS sequence"/>
</dbReference>
<dbReference type="EMBL" id="JBHSGU010000001">
    <property type="protein sequence ID" value="MFC4698714.1"/>
    <property type="molecule type" value="Genomic_DNA"/>
</dbReference>
<evidence type="ECO:0000256" key="1">
    <source>
        <dbReference type="SAM" id="MobiDB-lite"/>
    </source>
</evidence>
<evidence type="ECO:0000256" key="2">
    <source>
        <dbReference type="SAM" id="Phobius"/>
    </source>
</evidence>
<keyword evidence="4" id="KW-1185">Reference proteome</keyword>
<feature type="region of interest" description="Disordered" evidence="1">
    <location>
        <begin position="34"/>
        <end position="54"/>
    </location>
</feature>
<proteinExistence type="predicted"/>
<feature type="transmembrane region" description="Helical" evidence="2">
    <location>
        <begin position="7"/>
        <end position="27"/>
    </location>
</feature>
<dbReference type="RefSeq" id="WP_382405348.1">
    <property type="nucleotide sequence ID" value="NZ_JBHSGU010000001.1"/>
</dbReference>
<sequence>MIPNLDQLLIVCGIALAFVAGIVWLLIKLPVDDGEPEQTKPSQHSGLPDEQSKE</sequence>
<protein>
    <submittedName>
        <fullName evidence="3">Uncharacterized protein</fullName>
    </submittedName>
</protein>
<gene>
    <name evidence="3" type="ORF">ACFO4O_00885</name>
</gene>
<organism evidence="3 4">
    <name type="scientific">Glaciecola siphonariae</name>
    <dbReference type="NCBI Taxonomy" id="521012"/>
    <lineage>
        <taxon>Bacteria</taxon>
        <taxon>Pseudomonadati</taxon>
        <taxon>Pseudomonadota</taxon>
        <taxon>Gammaproteobacteria</taxon>
        <taxon>Alteromonadales</taxon>
        <taxon>Alteromonadaceae</taxon>
        <taxon>Glaciecola</taxon>
    </lineage>
</organism>
<evidence type="ECO:0000313" key="4">
    <source>
        <dbReference type="Proteomes" id="UP001595897"/>
    </source>
</evidence>
<comment type="caution">
    <text evidence="3">The sequence shown here is derived from an EMBL/GenBank/DDBJ whole genome shotgun (WGS) entry which is preliminary data.</text>
</comment>
<evidence type="ECO:0000313" key="3">
    <source>
        <dbReference type="EMBL" id="MFC4698714.1"/>
    </source>
</evidence>
<accession>A0ABV9LR67</accession>
<keyword evidence="2" id="KW-1133">Transmembrane helix</keyword>